<dbReference type="EMBL" id="GBXM01061318">
    <property type="protein sequence ID" value="JAH47259.1"/>
    <property type="molecule type" value="Transcribed_RNA"/>
</dbReference>
<protein>
    <submittedName>
        <fullName evidence="1">Uncharacterized protein</fullName>
    </submittedName>
</protein>
<dbReference type="AlphaFoldDB" id="A0A0E9T0Y9"/>
<reference evidence="1" key="2">
    <citation type="journal article" date="2015" name="Fish Shellfish Immunol.">
        <title>Early steps in the European eel (Anguilla anguilla)-Vibrio vulnificus interaction in the gills: Role of the RtxA13 toxin.</title>
        <authorList>
            <person name="Callol A."/>
            <person name="Pajuelo D."/>
            <person name="Ebbesson L."/>
            <person name="Teles M."/>
            <person name="MacKenzie S."/>
            <person name="Amaro C."/>
        </authorList>
    </citation>
    <scope>NUCLEOTIDE SEQUENCE</scope>
</reference>
<proteinExistence type="predicted"/>
<name>A0A0E9T0Y9_ANGAN</name>
<organism evidence="1">
    <name type="scientific">Anguilla anguilla</name>
    <name type="common">European freshwater eel</name>
    <name type="synonym">Muraena anguilla</name>
    <dbReference type="NCBI Taxonomy" id="7936"/>
    <lineage>
        <taxon>Eukaryota</taxon>
        <taxon>Metazoa</taxon>
        <taxon>Chordata</taxon>
        <taxon>Craniata</taxon>
        <taxon>Vertebrata</taxon>
        <taxon>Euteleostomi</taxon>
        <taxon>Actinopterygii</taxon>
        <taxon>Neopterygii</taxon>
        <taxon>Teleostei</taxon>
        <taxon>Anguilliformes</taxon>
        <taxon>Anguillidae</taxon>
        <taxon>Anguilla</taxon>
    </lineage>
</organism>
<evidence type="ECO:0000313" key="1">
    <source>
        <dbReference type="EMBL" id="JAH47259.1"/>
    </source>
</evidence>
<sequence length="20" mass="2409">MWCGSAPSVRWRRRTRRGSC</sequence>
<reference evidence="1" key="1">
    <citation type="submission" date="2014-11" db="EMBL/GenBank/DDBJ databases">
        <authorList>
            <person name="Amaro Gonzalez C."/>
        </authorList>
    </citation>
    <scope>NUCLEOTIDE SEQUENCE</scope>
</reference>
<accession>A0A0E9T0Y9</accession>